<dbReference type="PANTHER" id="PTHR42928:SF5">
    <property type="entry name" value="BLR1237 PROTEIN"/>
    <property type="match status" value="1"/>
</dbReference>
<dbReference type="SUPFAM" id="SSF53850">
    <property type="entry name" value="Periplasmic binding protein-like II"/>
    <property type="match status" value="1"/>
</dbReference>
<evidence type="ECO:0000313" key="3">
    <source>
        <dbReference type="EMBL" id="MFC3283351.1"/>
    </source>
</evidence>
<keyword evidence="4" id="KW-1185">Reference proteome</keyword>
<sequence>MQTLLHAAKRQRLLQTGSIALTLTALPLGAAAQDQTGCNPEGWPHETIEVVSHASAGGGTDTTIRMWLDAADEQVDENMTVVYKQGGGARAAHEYFKSQGADCHTIMALTQTHLYTIARGNSPIDIDTMQGVARAMDDPSVIVVRADSPYQTYEELIEASRDGALTWGVAQVGGTEHIGIERWAEAAGIETRVVPFGGGGDMVTALRSGAVNASVANVSEALDQIQEGALQPLAVLAEERIEDLPDVPTASEHGHDVKVSTTRGYYVHAETPPEMVATIEELILTAMESDRFREYLRNNGLDPDDSIAGSDVWDEQIKNEYQVSLETMRKLDLTDK</sequence>
<gene>
    <name evidence="3" type="ORF">ACFOEV_06970</name>
</gene>
<organism evidence="3 4">
    <name type="scientific">Litchfieldella rifensis</name>
    <dbReference type="NCBI Taxonomy" id="762643"/>
    <lineage>
        <taxon>Bacteria</taxon>
        <taxon>Pseudomonadati</taxon>
        <taxon>Pseudomonadota</taxon>
        <taxon>Gammaproteobacteria</taxon>
        <taxon>Oceanospirillales</taxon>
        <taxon>Halomonadaceae</taxon>
        <taxon>Litchfieldella</taxon>
    </lineage>
</organism>
<dbReference type="RefSeq" id="WP_386772413.1">
    <property type="nucleotide sequence ID" value="NZ_JBHRUG010000016.1"/>
</dbReference>
<dbReference type="PIRSF" id="PIRSF017082">
    <property type="entry name" value="YflP"/>
    <property type="match status" value="1"/>
</dbReference>
<dbReference type="Proteomes" id="UP001595579">
    <property type="component" value="Unassembled WGS sequence"/>
</dbReference>
<reference evidence="4" key="1">
    <citation type="journal article" date="2019" name="Int. J. Syst. Evol. Microbiol.">
        <title>The Global Catalogue of Microorganisms (GCM) 10K type strain sequencing project: providing services to taxonomists for standard genome sequencing and annotation.</title>
        <authorList>
            <consortium name="The Broad Institute Genomics Platform"/>
            <consortium name="The Broad Institute Genome Sequencing Center for Infectious Disease"/>
            <person name="Wu L."/>
            <person name="Ma J."/>
        </authorList>
    </citation>
    <scope>NUCLEOTIDE SEQUENCE [LARGE SCALE GENOMIC DNA]</scope>
    <source>
        <strain evidence="4">CECT 7698</strain>
    </source>
</reference>
<dbReference type="Gene3D" id="3.40.190.150">
    <property type="entry name" value="Bordetella uptake gene, domain 1"/>
    <property type="match status" value="1"/>
</dbReference>
<comment type="similarity">
    <text evidence="1">Belongs to the UPF0065 (bug) family.</text>
</comment>
<feature type="signal peptide" evidence="2">
    <location>
        <begin position="1"/>
        <end position="32"/>
    </location>
</feature>
<dbReference type="InterPro" id="IPR042100">
    <property type="entry name" value="Bug_dom1"/>
</dbReference>
<evidence type="ECO:0000256" key="2">
    <source>
        <dbReference type="SAM" id="SignalP"/>
    </source>
</evidence>
<dbReference type="Pfam" id="PF03401">
    <property type="entry name" value="TctC"/>
    <property type="match status" value="1"/>
</dbReference>
<keyword evidence="2" id="KW-0732">Signal</keyword>
<dbReference type="CDD" id="cd07012">
    <property type="entry name" value="PBP2_Bug_TTT"/>
    <property type="match status" value="1"/>
</dbReference>
<accession>A0ABV7LMD8</accession>
<feature type="chain" id="PRO_5045101606" evidence="2">
    <location>
        <begin position="33"/>
        <end position="336"/>
    </location>
</feature>
<dbReference type="Gene3D" id="3.40.190.10">
    <property type="entry name" value="Periplasmic binding protein-like II"/>
    <property type="match status" value="1"/>
</dbReference>
<evidence type="ECO:0000313" key="4">
    <source>
        <dbReference type="Proteomes" id="UP001595579"/>
    </source>
</evidence>
<dbReference type="PANTHER" id="PTHR42928">
    <property type="entry name" value="TRICARBOXYLATE-BINDING PROTEIN"/>
    <property type="match status" value="1"/>
</dbReference>
<proteinExistence type="inferred from homology"/>
<dbReference type="EMBL" id="JBHRUG010000016">
    <property type="protein sequence ID" value="MFC3283351.1"/>
    <property type="molecule type" value="Genomic_DNA"/>
</dbReference>
<dbReference type="InterPro" id="IPR005064">
    <property type="entry name" value="BUG"/>
</dbReference>
<name>A0ABV7LMD8_9GAMM</name>
<evidence type="ECO:0000256" key="1">
    <source>
        <dbReference type="ARBA" id="ARBA00006987"/>
    </source>
</evidence>
<comment type="caution">
    <text evidence="3">The sequence shown here is derived from an EMBL/GenBank/DDBJ whole genome shotgun (WGS) entry which is preliminary data.</text>
</comment>
<protein>
    <submittedName>
        <fullName evidence="3">Bug family tripartite tricarboxylate transporter substrate binding protein</fullName>
    </submittedName>
</protein>